<evidence type="ECO:0000313" key="4">
    <source>
        <dbReference type="Proteomes" id="UP000694680"/>
    </source>
</evidence>
<reference evidence="3" key="2">
    <citation type="submission" date="2025-08" db="UniProtKB">
        <authorList>
            <consortium name="Ensembl"/>
        </authorList>
    </citation>
    <scope>IDENTIFICATION</scope>
</reference>
<dbReference type="RefSeq" id="XP_028329440.1">
    <property type="nucleotide sequence ID" value="XM_028473639.1"/>
</dbReference>
<evidence type="ECO:0000256" key="1">
    <source>
        <dbReference type="SAM" id="MobiDB-lite"/>
    </source>
</evidence>
<dbReference type="PANTHER" id="PTHR35255">
    <property type="entry name" value="TRANSMEMBRANE PROTEIN 71"/>
    <property type="match status" value="1"/>
</dbReference>
<dbReference type="CTD" id="137835"/>
<sequence>MALFFSGATTSSPIKRRLRSNHGCQSLDTSLLSPDSSYMCYTASESGDPCCCRRSPRLLTNGYYAVADDSFSWDHDGNVSLSPCKTKVSYKENLVRVFRRRRRPRSSLVGLLSDVTESCQSWLDEKVFGGVFGTAQRHKQDQDQDQDEDLDQSRDMDMNWKRSSAVLDETSWNPMNSTELEDSRTFTYDPTDFPHPADKMLLQEEITSDLCPSQQQFSQSEGGLSEVPPLSPSYTNSCCCQASHEHTGWTMKAVLLLTFIVFILTAVYSGCLWWSATAASTVFGTIATLMLLTKSGPMGDWRKAKTEDITSGNE</sequence>
<protein>
    <recommendedName>
        <fullName evidence="5">Transmembrane protein 71</fullName>
    </recommendedName>
</protein>
<keyword evidence="2" id="KW-0472">Membrane</keyword>
<gene>
    <name evidence="3" type="primary">tmem71</name>
</gene>
<dbReference type="InterPro" id="IPR027975">
    <property type="entry name" value="TMEM71"/>
</dbReference>
<dbReference type="OrthoDB" id="8961338at2759"/>
<evidence type="ECO:0000313" key="3">
    <source>
        <dbReference type="Ensembl" id="ENSGWIP00000040018.1"/>
    </source>
</evidence>
<dbReference type="PANTHER" id="PTHR35255:SF1">
    <property type="entry name" value="TRANSMEMBRANE PROTEIN 71"/>
    <property type="match status" value="1"/>
</dbReference>
<reference evidence="3" key="3">
    <citation type="submission" date="2025-09" db="UniProtKB">
        <authorList>
            <consortium name="Ensembl"/>
        </authorList>
    </citation>
    <scope>IDENTIFICATION</scope>
</reference>
<name>A0A8C5H4I8_GOUWI</name>
<dbReference type="GeneID" id="114479787"/>
<proteinExistence type="predicted"/>
<feature type="transmembrane region" description="Helical" evidence="2">
    <location>
        <begin position="249"/>
        <end position="267"/>
    </location>
</feature>
<keyword evidence="2" id="KW-0812">Transmembrane</keyword>
<feature type="region of interest" description="Disordered" evidence="1">
    <location>
        <begin position="135"/>
        <end position="159"/>
    </location>
</feature>
<organism evidence="3 4">
    <name type="scientific">Gouania willdenowi</name>
    <name type="common">Blunt-snouted clingfish</name>
    <name type="synonym">Lepadogaster willdenowi</name>
    <dbReference type="NCBI Taxonomy" id="441366"/>
    <lineage>
        <taxon>Eukaryota</taxon>
        <taxon>Metazoa</taxon>
        <taxon>Chordata</taxon>
        <taxon>Craniata</taxon>
        <taxon>Vertebrata</taxon>
        <taxon>Euteleostomi</taxon>
        <taxon>Actinopterygii</taxon>
        <taxon>Neopterygii</taxon>
        <taxon>Teleostei</taxon>
        <taxon>Neoteleostei</taxon>
        <taxon>Acanthomorphata</taxon>
        <taxon>Ovalentaria</taxon>
        <taxon>Blenniimorphae</taxon>
        <taxon>Blenniiformes</taxon>
        <taxon>Gobiesocoidei</taxon>
        <taxon>Gobiesocidae</taxon>
        <taxon>Gobiesocinae</taxon>
        <taxon>Gouania</taxon>
    </lineage>
</organism>
<evidence type="ECO:0000256" key="2">
    <source>
        <dbReference type="SAM" id="Phobius"/>
    </source>
</evidence>
<dbReference type="Ensembl" id="ENSGWIT00000043492.1">
    <property type="protein sequence ID" value="ENSGWIP00000040018.1"/>
    <property type="gene ID" value="ENSGWIG00000020260.1"/>
</dbReference>
<accession>A0A8C5H4I8</accession>
<keyword evidence="2" id="KW-1133">Transmembrane helix</keyword>
<keyword evidence="4" id="KW-1185">Reference proteome</keyword>
<reference evidence="3" key="1">
    <citation type="submission" date="2020-06" db="EMBL/GenBank/DDBJ databases">
        <authorList>
            <consortium name="Wellcome Sanger Institute Data Sharing"/>
        </authorList>
    </citation>
    <scope>NUCLEOTIDE SEQUENCE [LARGE SCALE GENOMIC DNA]</scope>
</reference>
<dbReference type="AlphaFoldDB" id="A0A8C5H4I8"/>
<dbReference type="Proteomes" id="UP000694680">
    <property type="component" value="Chromosome 17"/>
</dbReference>
<dbReference type="Pfam" id="PF15121">
    <property type="entry name" value="TMEM71"/>
    <property type="match status" value="1"/>
</dbReference>
<evidence type="ECO:0008006" key="5">
    <source>
        <dbReference type="Google" id="ProtNLM"/>
    </source>
</evidence>